<feature type="domain" description="Yeast cell wall synthesis Kre9/Knh1 C-terminal" evidence="5">
    <location>
        <begin position="160"/>
        <end position="255"/>
    </location>
</feature>
<dbReference type="PANTHER" id="PTHR28154">
    <property type="entry name" value="CELL WALL SYNTHESIS PROTEIN KNH1-RELATED"/>
    <property type="match status" value="1"/>
</dbReference>
<name>A0A9W6SYT4_CANBO</name>
<protein>
    <submittedName>
        <fullName evidence="7">Unnamed protein product</fullName>
    </submittedName>
</protein>
<dbReference type="GO" id="GO:0006078">
    <property type="term" value="P:(1-&gt;6)-beta-D-glucan biosynthetic process"/>
    <property type="evidence" value="ECO:0007669"/>
    <property type="project" value="InterPro"/>
</dbReference>
<comment type="similarity">
    <text evidence="2">Belongs to the KRE9/KNH1 family.</text>
</comment>
<comment type="caution">
    <text evidence="7">The sequence shown here is derived from an EMBL/GenBank/DDBJ whole genome shotgun (WGS) entry which is preliminary data.</text>
</comment>
<dbReference type="GO" id="GO:0005576">
    <property type="term" value="C:extracellular region"/>
    <property type="evidence" value="ECO:0007669"/>
    <property type="project" value="TreeGrafter"/>
</dbReference>
<dbReference type="Pfam" id="PF05390">
    <property type="entry name" value="Kre9_KNH1_C"/>
    <property type="match status" value="1"/>
</dbReference>
<gene>
    <name evidence="7" type="ORF">Cboi02_000188600</name>
</gene>
<evidence type="ECO:0000259" key="5">
    <source>
        <dbReference type="Pfam" id="PF05390"/>
    </source>
</evidence>
<dbReference type="Proteomes" id="UP001165120">
    <property type="component" value="Unassembled WGS sequence"/>
</dbReference>
<reference evidence="7" key="1">
    <citation type="submission" date="2023-04" db="EMBL/GenBank/DDBJ databases">
        <title>Candida boidinii NBRC 10035.</title>
        <authorList>
            <person name="Ichikawa N."/>
            <person name="Sato H."/>
            <person name="Tonouchi N."/>
        </authorList>
    </citation>
    <scope>NUCLEOTIDE SEQUENCE</scope>
    <source>
        <strain evidence="7">NBRC 10035</strain>
    </source>
</reference>
<evidence type="ECO:0000313" key="7">
    <source>
        <dbReference type="EMBL" id="GME68827.1"/>
    </source>
</evidence>
<dbReference type="Pfam" id="PF10342">
    <property type="entry name" value="Kre9_KNH"/>
    <property type="match status" value="1"/>
</dbReference>
<dbReference type="InterPro" id="IPR018466">
    <property type="entry name" value="Kre9/Knh1-like_N"/>
</dbReference>
<feature type="domain" description="Yeast cell wall synthesis Kre9/Knh1-like N-terminal" evidence="6">
    <location>
        <begin position="30"/>
        <end position="133"/>
    </location>
</feature>
<feature type="signal peptide" evidence="4">
    <location>
        <begin position="1"/>
        <end position="23"/>
    </location>
</feature>
<comment type="function">
    <text evidence="1">Involved in cell wall beta(1-&gt;6) glucan synthesis.</text>
</comment>
<proteinExistence type="inferred from homology"/>
<dbReference type="GO" id="GO:0042546">
    <property type="term" value="P:cell wall biogenesis"/>
    <property type="evidence" value="ECO:0007669"/>
    <property type="project" value="InterPro"/>
</dbReference>
<evidence type="ECO:0000313" key="8">
    <source>
        <dbReference type="Proteomes" id="UP001165120"/>
    </source>
</evidence>
<feature type="chain" id="PRO_5040725956" evidence="4">
    <location>
        <begin position="24"/>
        <end position="269"/>
    </location>
</feature>
<keyword evidence="8" id="KW-1185">Reference proteome</keyword>
<evidence type="ECO:0000256" key="2">
    <source>
        <dbReference type="ARBA" id="ARBA00006816"/>
    </source>
</evidence>
<evidence type="ECO:0000256" key="4">
    <source>
        <dbReference type="SAM" id="SignalP"/>
    </source>
</evidence>
<accession>A0A9W6SYT4</accession>
<dbReference type="GO" id="GO:0031505">
    <property type="term" value="P:fungal-type cell wall organization"/>
    <property type="evidence" value="ECO:0007669"/>
    <property type="project" value="TreeGrafter"/>
</dbReference>
<keyword evidence="3 4" id="KW-0732">Signal</keyword>
<evidence type="ECO:0000259" key="6">
    <source>
        <dbReference type="Pfam" id="PF10342"/>
    </source>
</evidence>
<dbReference type="EMBL" id="BSXN01000502">
    <property type="protein sequence ID" value="GME68827.1"/>
    <property type="molecule type" value="Genomic_DNA"/>
</dbReference>
<dbReference type="InterPro" id="IPR008659">
    <property type="entry name" value="Kre9/Knh1_C"/>
</dbReference>
<evidence type="ECO:0000256" key="1">
    <source>
        <dbReference type="ARBA" id="ARBA00004010"/>
    </source>
</evidence>
<dbReference type="PANTHER" id="PTHR28154:SF1">
    <property type="entry name" value="CELL WALL SYNTHESIS PROTEIN KNH1-RELATED"/>
    <property type="match status" value="1"/>
</dbReference>
<dbReference type="AlphaFoldDB" id="A0A9W6SYT4"/>
<evidence type="ECO:0000256" key="3">
    <source>
        <dbReference type="ARBA" id="ARBA00022729"/>
    </source>
</evidence>
<sequence length="269" mass="29338">MIFNRYSFSLLTLISFLISYVKADVNILEPAKGSTFNVSGSSVSVEVQWDDSGENLDLTSEVLSYTFTLLTGTNLDMTKVTVLSSKVAPDSITNYTMSFDIDADVGASGSYFIQIYAQAKNGYTLHYTNRFTLSGMTGSEAPSGAGNAPMPEVSIVINASASMTVPYTLQTGKTRYAPMQLQPGSTVTATTWSRRFPTSSVSYYKSLAGTPICHSTVTPGWSYTLSSFINMATPAPFPTELGWYPASQRLVSASIDGNQRRIKKRRWDD</sequence>
<organism evidence="7 8">
    <name type="scientific">Candida boidinii</name>
    <name type="common">Yeast</name>
    <dbReference type="NCBI Taxonomy" id="5477"/>
    <lineage>
        <taxon>Eukaryota</taxon>
        <taxon>Fungi</taxon>
        <taxon>Dikarya</taxon>
        <taxon>Ascomycota</taxon>
        <taxon>Saccharomycotina</taxon>
        <taxon>Pichiomycetes</taxon>
        <taxon>Pichiales</taxon>
        <taxon>Pichiaceae</taxon>
        <taxon>Ogataea</taxon>
        <taxon>Ogataea/Candida clade</taxon>
    </lineage>
</organism>
<dbReference type="InterPro" id="IPR045328">
    <property type="entry name" value="Kre9/Knh1"/>
</dbReference>